<dbReference type="SUPFAM" id="SSF52540">
    <property type="entry name" value="P-loop containing nucleoside triphosphate hydrolases"/>
    <property type="match status" value="1"/>
</dbReference>
<dbReference type="EMBL" id="OIVN01003668">
    <property type="protein sequence ID" value="SPD12774.1"/>
    <property type="molecule type" value="Genomic_DNA"/>
</dbReference>
<gene>
    <name evidence="4" type="ORF">FSB_LOCUS40656</name>
</gene>
<dbReference type="GO" id="GO:0016887">
    <property type="term" value="F:ATP hydrolysis activity"/>
    <property type="evidence" value="ECO:0007669"/>
    <property type="project" value="InterPro"/>
</dbReference>
<dbReference type="Gene3D" id="3.40.50.300">
    <property type="entry name" value="P-loop containing nucleotide triphosphate hydrolases"/>
    <property type="match status" value="1"/>
</dbReference>
<organism evidence="4">
    <name type="scientific">Fagus sylvatica</name>
    <name type="common">Beechnut</name>
    <dbReference type="NCBI Taxonomy" id="28930"/>
    <lineage>
        <taxon>Eukaryota</taxon>
        <taxon>Viridiplantae</taxon>
        <taxon>Streptophyta</taxon>
        <taxon>Embryophyta</taxon>
        <taxon>Tracheophyta</taxon>
        <taxon>Spermatophyta</taxon>
        <taxon>Magnoliopsida</taxon>
        <taxon>eudicotyledons</taxon>
        <taxon>Gunneridae</taxon>
        <taxon>Pentapetalae</taxon>
        <taxon>rosids</taxon>
        <taxon>fabids</taxon>
        <taxon>Fagales</taxon>
        <taxon>Fagaceae</taxon>
        <taxon>Fagus</taxon>
    </lineage>
</organism>
<dbReference type="GO" id="GO:0005739">
    <property type="term" value="C:mitochondrion"/>
    <property type="evidence" value="ECO:0007669"/>
    <property type="project" value="TreeGrafter"/>
</dbReference>
<keyword evidence="3" id="KW-0067">ATP-binding</keyword>
<dbReference type="AlphaFoldDB" id="A0A2N9HM69"/>
<dbReference type="Pfam" id="PF03969">
    <property type="entry name" value="AFG1_ATPase"/>
    <property type="match status" value="1"/>
</dbReference>
<accession>A0A2N9HM69</accession>
<name>A0A2N9HM69_FAGSY</name>
<dbReference type="GO" id="GO:0005524">
    <property type="term" value="F:ATP binding"/>
    <property type="evidence" value="ECO:0007669"/>
    <property type="project" value="UniProtKB-KW"/>
</dbReference>
<dbReference type="GO" id="GO:0009507">
    <property type="term" value="C:chloroplast"/>
    <property type="evidence" value="ECO:0007669"/>
    <property type="project" value="TreeGrafter"/>
</dbReference>
<dbReference type="InterPro" id="IPR027417">
    <property type="entry name" value="P-loop_NTPase"/>
</dbReference>
<protein>
    <recommendedName>
        <fullName evidence="5">AAA+ ATPase domain-containing protein</fullName>
    </recommendedName>
</protein>
<dbReference type="NCBIfam" id="NF040713">
    <property type="entry name" value="ZapE"/>
    <property type="match status" value="1"/>
</dbReference>
<evidence type="ECO:0000256" key="3">
    <source>
        <dbReference type="ARBA" id="ARBA00022840"/>
    </source>
</evidence>
<dbReference type="FunFam" id="3.40.50.300:FF:000856">
    <property type="entry name" value="AFG1-like ATPase isoform X1"/>
    <property type="match status" value="1"/>
</dbReference>
<dbReference type="InterPro" id="IPR005654">
    <property type="entry name" value="ATPase_AFG1-like"/>
</dbReference>
<dbReference type="PANTHER" id="PTHR12169:SF29">
    <property type="entry name" value="AFG1-LIKE ATPASE FAMILY PROTEIN"/>
    <property type="match status" value="1"/>
</dbReference>
<evidence type="ECO:0000256" key="2">
    <source>
        <dbReference type="ARBA" id="ARBA00022741"/>
    </source>
</evidence>
<dbReference type="PANTHER" id="PTHR12169">
    <property type="entry name" value="ATPASE N2B"/>
    <property type="match status" value="1"/>
</dbReference>
<reference evidence="4" key="1">
    <citation type="submission" date="2018-02" db="EMBL/GenBank/DDBJ databases">
        <authorList>
            <person name="Cohen D.B."/>
            <person name="Kent A.D."/>
        </authorList>
    </citation>
    <scope>NUCLEOTIDE SEQUENCE</scope>
</reference>
<evidence type="ECO:0000256" key="1">
    <source>
        <dbReference type="ARBA" id="ARBA00010322"/>
    </source>
</evidence>
<comment type="similarity">
    <text evidence="1">Belongs to the AFG1 ATPase family.</text>
</comment>
<evidence type="ECO:0000313" key="4">
    <source>
        <dbReference type="EMBL" id="SPD12774.1"/>
    </source>
</evidence>
<sequence length="413" mass="46515">MRTMARSLRHFRLALQHKKRNYSDGFVKTRKHLIETNTGSVGKLTNNAGFDRFRYLTFMISRAMSADAAKVANGDVNGAGPLVEYERRIAAGELVDGDSCQLVTLRELQRLYDELVASADACRLDRYSASEKAGRSRWLWSRFIPQSSYSPVKGLYLYGGVGTGKTMLMDLFFDQLPSSWRKRRIHFHDFMLNVHSRLQKHKGVADPLEVVAGEISDEAILLCLDEFMVTDVADALILNRLFGHLFSDGVILVSTSNRAPDNLYEGGLQRDLFLPFIASLKERCRVHEIGSSIDYRKMTSAEHGFYFIGKDISGFLKQRFQQLIGEHTASPQEVEVVMGRTLQVPLGANGCAYFPFEELCDRPLGAADYFGLFSKSDIGLLDFDSREIPYPSFGKVSQFLDYTIGQQHIGLSL</sequence>
<proteinExistence type="inferred from homology"/>
<evidence type="ECO:0008006" key="5">
    <source>
        <dbReference type="Google" id="ProtNLM"/>
    </source>
</evidence>
<keyword evidence="2" id="KW-0547">Nucleotide-binding</keyword>